<feature type="repeat" description="PPR" evidence="3">
    <location>
        <begin position="237"/>
        <end position="271"/>
    </location>
</feature>
<organism evidence="4 5">
    <name type="scientific">Prunus armeniaca</name>
    <name type="common">Apricot</name>
    <name type="synonym">Armeniaca vulgaris</name>
    <dbReference type="NCBI Taxonomy" id="36596"/>
    <lineage>
        <taxon>Eukaryota</taxon>
        <taxon>Viridiplantae</taxon>
        <taxon>Streptophyta</taxon>
        <taxon>Embryophyta</taxon>
        <taxon>Tracheophyta</taxon>
        <taxon>Spermatophyta</taxon>
        <taxon>Magnoliopsida</taxon>
        <taxon>eudicotyledons</taxon>
        <taxon>Gunneridae</taxon>
        <taxon>Pentapetalae</taxon>
        <taxon>rosids</taxon>
        <taxon>fabids</taxon>
        <taxon>Rosales</taxon>
        <taxon>Rosaceae</taxon>
        <taxon>Amygdaloideae</taxon>
        <taxon>Amygdaleae</taxon>
        <taxon>Prunus</taxon>
    </lineage>
</organism>
<dbReference type="InterPro" id="IPR002885">
    <property type="entry name" value="PPR_rpt"/>
</dbReference>
<keyword evidence="2" id="KW-0677">Repeat</keyword>
<evidence type="ECO:0000256" key="3">
    <source>
        <dbReference type="PROSITE-ProRule" id="PRU00708"/>
    </source>
</evidence>
<protein>
    <recommendedName>
        <fullName evidence="6">Pentacotripeptide-repeat region of PRORP domain-containing protein</fullName>
    </recommendedName>
</protein>
<reference evidence="4 5" key="1">
    <citation type="submission" date="2020-05" db="EMBL/GenBank/DDBJ databases">
        <authorList>
            <person name="Campoy J."/>
            <person name="Schneeberger K."/>
            <person name="Spophaly S."/>
        </authorList>
    </citation>
    <scope>NUCLEOTIDE SEQUENCE [LARGE SCALE GENOMIC DNA]</scope>
    <source>
        <strain evidence="4">PruArmRojPasFocal</strain>
    </source>
</reference>
<feature type="repeat" description="PPR" evidence="3">
    <location>
        <begin position="490"/>
        <end position="524"/>
    </location>
</feature>
<dbReference type="GO" id="GO:0003729">
    <property type="term" value="F:mRNA binding"/>
    <property type="evidence" value="ECO:0007669"/>
    <property type="project" value="TreeGrafter"/>
</dbReference>
<name>A0A6J5VN21_PRUAR</name>
<dbReference type="InterPro" id="IPR051240">
    <property type="entry name" value="Mito_RNA-Proc/Resp"/>
</dbReference>
<dbReference type="PANTHER" id="PTHR47933:SF11">
    <property type="entry name" value="PENTATRICOPEPTIDE REPEAT-CONTAINING PROTEIN 2"/>
    <property type="match status" value="1"/>
</dbReference>
<gene>
    <name evidence="4" type="ORF">CURHAP_LOCUS48674</name>
</gene>
<proteinExistence type="inferred from homology"/>
<dbReference type="InterPro" id="IPR011990">
    <property type="entry name" value="TPR-like_helical_dom_sf"/>
</dbReference>
<evidence type="ECO:0000256" key="2">
    <source>
        <dbReference type="ARBA" id="ARBA00022737"/>
    </source>
</evidence>
<feature type="repeat" description="PPR" evidence="3">
    <location>
        <begin position="272"/>
        <end position="306"/>
    </location>
</feature>
<accession>A0A6J5VN21</accession>
<dbReference type="Gene3D" id="1.25.40.10">
    <property type="entry name" value="Tetratricopeptide repeat domain"/>
    <property type="match status" value="2"/>
</dbReference>
<dbReference type="PANTHER" id="PTHR47933">
    <property type="entry name" value="PENTATRICOPEPTIDE REPEAT-CONTAINING PROTEIN 1, MITOCHONDRIAL"/>
    <property type="match status" value="1"/>
</dbReference>
<evidence type="ECO:0000313" key="4">
    <source>
        <dbReference type="EMBL" id="CAB4289593.1"/>
    </source>
</evidence>
<dbReference type="NCBIfam" id="TIGR00756">
    <property type="entry name" value="PPR"/>
    <property type="match status" value="4"/>
</dbReference>
<dbReference type="AlphaFoldDB" id="A0A6J5VN21"/>
<sequence length="587" mass="66400">MNKFSFRQFSSLPNSIAKEPAFTNPTTCAKFGKRNWNSLPIPHKTIPEPKGQDLDFVNVANNHLIHFDFAKLNSLSNGLTTFRVKRILLKIKQDYVLSLEFFNWVAAQNPTSLTLETHSMILYILTKYRKFKSAESILRKVLVSGSIDLPSKLFEAILYSYRLCDSSPRVFDSLFKTSAHMKKFRNATNTFCQMKDYGFFPTVESCNAYLSSLLDLHRAYIALVFYREMQRCRISPNVYTLNMVISAYCRLGKLENAVEVLEKMDSMGFSPTVVSYNTLIAGHCDKGLLSSALKFKNLMAKNGLHPINAEKWFGTFPRNLVMLGLRHALGLGKAFDLQDNKRSIRPRAPVWYRPKALRCLSKYGFSKFELHINRQYVSFDVGLWTPIVGLPRVSGGEVALIGRSVGTVLKLGAEGFHSSSLVHMSDALLAVHFEGKLKEANRVFSEMKAVNFAPDTVTYNTLIKGYSQEGNSEMGNRLFEEMSRNQVDATIVTYNALILGLCKEGKTKKAAHLVKELDRKRFEVLKEMFERYFALDSSILSDLCLGLCRCGNEKMVKLLCSEMEARCLIPQGLDTAKILSPVVVEEN</sequence>
<evidence type="ECO:0008006" key="6">
    <source>
        <dbReference type="Google" id="ProtNLM"/>
    </source>
</evidence>
<evidence type="ECO:0000313" key="5">
    <source>
        <dbReference type="Proteomes" id="UP000507222"/>
    </source>
</evidence>
<evidence type="ECO:0000256" key="1">
    <source>
        <dbReference type="ARBA" id="ARBA00007626"/>
    </source>
</evidence>
<dbReference type="PROSITE" id="PS51375">
    <property type="entry name" value="PPR"/>
    <property type="match status" value="4"/>
</dbReference>
<dbReference type="Proteomes" id="UP000507222">
    <property type="component" value="Unassembled WGS sequence"/>
</dbReference>
<comment type="similarity">
    <text evidence="1">Belongs to the PPR family. P subfamily.</text>
</comment>
<feature type="repeat" description="PPR" evidence="3">
    <location>
        <begin position="455"/>
        <end position="489"/>
    </location>
</feature>
<dbReference type="EMBL" id="CAEKDK010000008">
    <property type="protein sequence ID" value="CAB4289593.1"/>
    <property type="molecule type" value="Genomic_DNA"/>
</dbReference>
<dbReference type="Pfam" id="PF13812">
    <property type="entry name" value="PPR_3"/>
    <property type="match status" value="2"/>
</dbReference>